<name>A0A1E3GUA1_9GAMM</name>
<dbReference type="STRING" id="291169.A9E74_01335"/>
<dbReference type="Proteomes" id="UP000094379">
    <property type="component" value="Unassembled WGS sequence"/>
</dbReference>
<evidence type="ECO:0000256" key="1">
    <source>
        <dbReference type="ARBA" id="ARBA00010638"/>
    </source>
</evidence>
<keyword evidence="5" id="KW-0479">Metal-binding</keyword>
<dbReference type="PANTHER" id="PTHR23407">
    <property type="entry name" value="ATPASE INHIBITOR/5-FORMYLTETRAHYDROFOLATE CYCLO-LIGASE"/>
    <property type="match status" value="1"/>
</dbReference>
<reference evidence="6 7" key="1">
    <citation type="submission" date="2016-07" db="EMBL/GenBank/DDBJ databases">
        <title>Draft Genome Sequence of Methylophaga muralis Bur 1.</title>
        <authorList>
            <person name="Vasilenko O.V."/>
            <person name="Doronina N.V."/>
            <person name="Shmareva M.N."/>
            <person name="Tarlachkov S.V."/>
            <person name="Mustakhimov I."/>
            <person name="Trotsenko Y.A."/>
        </authorList>
    </citation>
    <scope>NUCLEOTIDE SEQUENCE [LARGE SCALE GENOMIC DNA]</scope>
    <source>
        <strain evidence="6 7">Bur 1</strain>
    </source>
</reference>
<comment type="similarity">
    <text evidence="1 5">Belongs to the 5-formyltetrahydrofolate cyclo-ligase family.</text>
</comment>
<feature type="binding site" evidence="4">
    <location>
        <begin position="134"/>
        <end position="142"/>
    </location>
    <ligand>
        <name>ATP</name>
        <dbReference type="ChEBI" id="CHEBI:30616"/>
    </ligand>
</feature>
<dbReference type="InterPro" id="IPR024185">
    <property type="entry name" value="FTHF_cligase-like_sf"/>
</dbReference>
<dbReference type="SUPFAM" id="SSF100950">
    <property type="entry name" value="NagB/RpiA/CoA transferase-like"/>
    <property type="match status" value="1"/>
</dbReference>
<keyword evidence="7" id="KW-1185">Reference proteome</keyword>
<dbReference type="GO" id="GO:0005524">
    <property type="term" value="F:ATP binding"/>
    <property type="evidence" value="ECO:0007669"/>
    <property type="project" value="UniProtKB-KW"/>
</dbReference>
<organism evidence="6 7">
    <name type="scientific">Methylophaga muralis</name>
    <dbReference type="NCBI Taxonomy" id="291169"/>
    <lineage>
        <taxon>Bacteria</taxon>
        <taxon>Pseudomonadati</taxon>
        <taxon>Pseudomonadota</taxon>
        <taxon>Gammaproteobacteria</taxon>
        <taxon>Thiotrichales</taxon>
        <taxon>Piscirickettsiaceae</taxon>
        <taxon>Methylophaga</taxon>
    </lineage>
</organism>
<keyword evidence="2 4" id="KW-0547">Nucleotide-binding</keyword>
<dbReference type="PATRIC" id="fig|291169.3.peg.1341"/>
<comment type="caution">
    <text evidence="6">The sequence shown here is derived from an EMBL/GenBank/DDBJ whole genome shotgun (WGS) entry which is preliminary data.</text>
</comment>
<dbReference type="GO" id="GO:0046872">
    <property type="term" value="F:metal ion binding"/>
    <property type="evidence" value="ECO:0007669"/>
    <property type="project" value="UniProtKB-KW"/>
</dbReference>
<gene>
    <name evidence="6" type="ORF">A9E74_01335</name>
</gene>
<evidence type="ECO:0000313" key="6">
    <source>
        <dbReference type="EMBL" id="ODN66941.1"/>
    </source>
</evidence>
<dbReference type="GO" id="GO:0009396">
    <property type="term" value="P:folic acid-containing compound biosynthetic process"/>
    <property type="evidence" value="ECO:0007669"/>
    <property type="project" value="TreeGrafter"/>
</dbReference>
<dbReference type="EC" id="6.3.3.2" evidence="5"/>
<comment type="catalytic activity">
    <reaction evidence="5">
        <text>(6S)-5-formyl-5,6,7,8-tetrahydrofolate + ATP = (6R)-5,10-methenyltetrahydrofolate + ADP + phosphate</text>
        <dbReference type="Rhea" id="RHEA:10488"/>
        <dbReference type="ChEBI" id="CHEBI:30616"/>
        <dbReference type="ChEBI" id="CHEBI:43474"/>
        <dbReference type="ChEBI" id="CHEBI:57455"/>
        <dbReference type="ChEBI" id="CHEBI:57457"/>
        <dbReference type="ChEBI" id="CHEBI:456216"/>
        <dbReference type="EC" id="6.3.3.2"/>
    </reaction>
</comment>
<evidence type="ECO:0000256" key="2">
    <source>
        <dbReference type="ARBA" id="ARBA00022741"/>
    </source>
</evidence>
<keyword evidence="5" id="KW-0460">Magnesium</keyword>
<dbReference type="PIRSF" id="PIRSF006806">
    <property type="entry name" value="FTHF_cligase"/>
    <property type="match status" value="1"/>
</dbReference>
<dbReference type="InterPro" id="IPR037171">
    <property type="entry name" value="NagB/RpiA_transferase-like"/>
</dbReference>
<dbReference type="GO" id="GO:0035999">
    <property type="term" value="P:tetrahydrofolate interconversion"/>
    <property type="evidence" value="ECO:0007669"/>
    <property type="project" value="TreeGrafter"/>
</dbReference>
<keyword evidence="6" id="KW-0436">Ligase</keyword>
<evidence type="ECO:0000256" key="5">
    <source>
        <dbReference type="RuleBase" id="RU361279"/>
    </source>
</evidence>
<sequence>MKTSWQKWRSEQRFSLTEKRLGFANELRLLHQAALFKNLQSIIAPLPKGTIGFYWPIRGEIDCRDFIFGLIKQGWDAALPKIIDADKALEFRQWGPDSFMQAEIWDIPVPQNTLIVQPDVLIIPLVGFDIDLYRLGNGGGFYDRSLATPTKPLSIGIGYQWMQLPSIHPQPHDVPMDYIVTEKNIYC</sequence>
<evidence type="ECO:0000256" key="3">
    <source>
        <dbReference type="ARBA" id="ARBA00022840"/>
    </source>
</evidence>
<evidence type="ECO:0000313" key="7">
    <source>
        <dbReference type="Proteomes" id="UP000094379"/>
    </source>
</evidence>
<protein>
    <recommendedName>
        <fullName evidence="5">5-formyltetrahydrofolate cyclo-ligase</fullName>
        <ecNumber evidence="5">6.3.3.2</ecNumber>
    </recommendedName>
</protein>
<dbReference type="EMBL" id="MCRI01000011">
    <property type="protein sequence ID" value="ODN66941.1"/>
    <property type="molecule type" value="Genomic_DNA"/>
</dbReference>
<accession>A0A1E3GUA1</accession>
<comment type="cofactor">
    <cofactor evidence="5">
        <name>Mg(2+)</name>
        <dbReference type="ChEBI" id="CHEBI:18420"/>
    </cofactor>
</comment>
<dbReference type="RefSeq" id="WP_069295817.1">
    <property type="nucleotide sequence ID" value="NZ_MCRI01000011.1"/>
</dbReference>
<dbReference type="Pfam" id="PF01812">
    <property type="entry name" value="5-FTHF_cyc-lig"/>
    <property type="match status" value="1"/>
</dbReference>
<keyword evidence="3 4" id="KW-0067">ATP-binding</keyword>
<dbReference type="GO" id="GO:0030272">
    <property type="term" value="F:5-formyltetrahydrofolate cyclo-ligase activity"/>
    <property type="evidence" value="ECO:0007669"/>
    <property type="project" value="UniProtKB-EC"/>
</dbReference>
<dbReference type="NCBIfam" id="TIGR02727">
    <property type="entry name" value="MTHFS_bact"/>
    <property type="match status" value="1"/>
</dbReference>
<proteinExistence type="inferred from homology"/>
<dbReference type="AlphaFoldDB" id="A0A1E3GUA1"/>
<feature type="binding site" evidence="4">
    <location>
        <position position="60"/>
    </location>
    <ligand>
        <name>substrate</name>
    </ligand>
</feature>
<dbReference type="PANTHER" id="PTHR23407:SF1">
    <property type="entry name" value="5-FORMYLTETRAHYDROFOLATE CYCLO-LIGASE"/>
    <property type="match status" value="1"/>
</dbReference>
<dbReference type="Gene3D" id="3.40.50.10420">
    <property type="entry name" value="NagB/RpiA/CoA transferase-like"/>
    <property type="match status" value="1"/>
</dbReference>
<dbReference type="InterPro" id="IPR002698">
    <property type="entry name" value="FTHF_cligase"/>
</dbReference>
<evidence type="ECO:0000256" key="4">
    <source>
        <dbReference type="PIRSR" id="PIRSR006806-1"/>
    </source>
</evidence>